<evidence type="ECO:0000313" key="4">
    <source>
        <dbReference type="EMBL" id="KAA6379246.1"/>
    </source>
</evidence>
<keyword evidence="2" id="KW-0812">Transmembrane</keyword>
<feature type="coiled-coil region" evidence="1">
    <location>
        <begin position="119"/>
        <end position="146"/>
    </location>
</feature>
<keyword evidence="2" id="KW-1133">Transmembrane helix</keyword>
<dbReference type="InterPro" id="IPR057352">
    <property type="entry name" value="TPR_TmcB/C"/>
</dbReference>
<feature type="transmembrane region" description="Helical" evidence="2">
    <location>
        <begin position="78"/>
        <end position="103"/>
    </location>
</feature>
<comment type="caution">
    <text evidence="4">The sequence shown here is derived from an EMBL/GenBank/DDBJ whole genome shotgun (WGS) entry which is preliminary data.</text>
</comment>
<accession>A0A5J4V9P9</accession>
<feature type="domain" description="TmcB/TmcC TPR repeats" evidence="3">
    <location>
        <begin position="254"/>
        <end position="346"/>
    </location>
</feature>
<name>A0A5J4V9P9_9EUKA</name>
<evidence type="ECO:0000256" key="1">
    <source>
        <dbReference type="SAM" id="Coils"/>
    </source>
</evidence>
<dbReference type="AlphaFoldDB" id="A0A5J4V9P9"/>
<evidence type="ECO:0000259" key="3">
    <source>
        <dbReference type="Pfam" id="PF25474"/>
    </source>
</evidence>
<proteinExistence type="predicted"/>
<dbReference type="PANTHER" id="PTHR31600">
    <property type="entry name" value="TINY MACROCYSTS PROTEIN B-RELATED"/>
    <property type="match status" value="1"/>
</dbReference>
<protein>
    <recommendedName>
        <fullName evidence="3">TmcB/TmcC TPR repeats domain-containing protein</fullName>
    </recommendedName>
</protein>
<gene>
    <name evidence="4" type="ORF">EZS28_025227</name>
</gene>
<sequence length="348" mass="41065">MPSMAWLSASFLYDFDSKGDDIHLDMNPSLQAWSVAHTLLFVFAIIMVIVICGIQAFYNYFCCPTNPKGGGLFSRDTGFWGIIISSLEISQVVVNYVISYYGAWRRPFLFKRTEVPRDVEYFENKQKEDKEKMDKMEEERKMKKNLIMQIIIIEIGKNLMQFDVLPPKELLFNRPYIPKIRKSEALEPSIRFIYQKKYRNPRYLSYVNVIFRSNYSNFKEDSKLSIYVNSKEWEAATAHATSGMDYVFALSQHQLNETLPIAQGYYEEARKALREFWDNLQRPQPDFTQVNKILSRIDKNKTQAKKKYQILLQEFQQEPKVNRGYADLLRNVFRRDEDAQTYINKAIV</sequence>
<dbReference type="EMBL" id="SNRW01008612">
    <property type="protein sequence ID" value="KAA6379246.1"/>
    <property type="molecule type" value="Genomic_DNA"/>
</dbReference>
<dbReference type="Pfam" id="PF25474">
    <property type="entry name" value="TPR_TmcB"/>
    <property type="match status" value="1"/>
</dbReference>
<organism evidence="4 5">
    <name type="scientific">Streblomastix strix</name>
    <dbReference type="NCBI Taxonomy" id="222440"/>
    <lineage>
        <taxon>Eukaryota</taxon>
        <taxon>Metamonada</taxon>
        <taxon>Preaxostyla</taxon>
        <taxon>Oxymonadida</taxon>
        <taxon>Streblomastigidae</taxon>
        <taxon>Streblomastix</taxon>
    </lineage>
</organism>
<reference evidence="4 5" key="1">
    <citation type="submission" date="2019-03" db="EMBL/GenBank/DDBJ databases">
        <title>Single cell metagenomics reveals metabolic interactions within the superorganism composed of flagellate Streblomastix strix and complex community of Bacteroidetes bacteria on its surface.</title>
        <authorList>
            <person name="Treitli S.C."/>
            <person name="Kolisko M."/>
            <person name="Husnik F."/>
            <person name="Keeling P."/>
            <person name="Hampl V."/>
        </authorList>
    </citation>
    <scope>NUCLEOTIDE SEQUENCE [LARGE SCALE GENOMIC DNA]</scope>
    <source>
        <strain evidence="4">ST1C</strain>
    </source>
</reference>
<feature type="transmembrane region" description="Helical" evidence="2">
    <location>
        <begin position="35"/>
        <end position="58"/>
    </location>
</feature>
<keyword evidence="2" id="KW-0472">Membrane</keyword>
<keyword evidence="1" id="KW-0175">Coiled coil</keyword>
<dbReference type="PANTHER" id="PTHR31600:SF2">
    <property type="entry name" value="GAMETE ENRICHED GENE 10 PROTEIN-RELATED"/>
    <property type="match status" value="1"/>
</dbReference>
<evidence type="ECO:0000256" key="2">
    <source>
        <dbReference type="SAM" id="Phobius"/>
    </source>
</evidence>
<dbReference type="InterPro" id="IPR052994">
    <property type="entry name" value="Tiny_macrocysts_regulators"/>
</dbReference>
<dbReference type="Proteomes" id="UP000324800">
    <property type="component" value="Unassembled WGS sequence"/>
</dbReference>
<evidence type="ECO:0000313" key="5">
    <source>
        <dbReference type="Proteomes" id="UP000324800"/>
    </source>
</evidence>